<feature type="transmembrane region" description="Helical" evidence="9">
    <location>
        <begin position="77"/>
        <end position="97"/>
    </location>
</feature>
<evidence type="ECO:0000256" key="5">
    <source>
        <dbReference type="ARBA" id="ARBA00022475"/>
    </source>
</evidence>
<evidence type="ECO:0000313" key="11">
    <source>
        <dbReference type="Proteomes" id="UP001208570"/>
    </source>
</evidence>
<dbReference type="InterPro" id="IPR036259">
    <property type="entry name" value="MFS_trans_sf"/>
</dbReference>
<sequence length="493" mass="53788">MADVNSEPMPVPQESSLDETAPLVNTKQRNEQAALKKISLIVYVLVMMFSLSSWISVNGMWVEVPLFVDVLPEKWNLPSYLVVIIQIANIGPLLYVFSKAVAPDRVQPWPVIYLIIIIGGISCILLSLFWHNISNVGGEPHSMALFVLTGFLALVDCTSSVVYLPYMAQFKTVYMTAFYIGEGLSGLLPGLVGLLQGTGSESSCINQTTIVNSTAEVTIRPPIAGYKEPRFSVGAFFLFLFSVICISGIAFAILHHVLYCWKEHIKLCDSKVEVLKDGDNADTDECRESSMDTLNEKCNNENTAVSRKSSVLPSDTHFMEQHNLSCLQYVFVLALTAWVNVLQNGILPSTQSYSCLPYGSLAYTLTVRLSTLANPLLCFLAFFLPTRSIRIVAFLTLVSTVLASYQLALAVMSPEPPLKGQISGVTLVILTAIVLTGCLSYVKVINASILSEHGGAKALLWCGIVTQIGSFVGAIITFIVINVLHLLQSEPGC</sequence>
<evidence type="ECO:0000256" key="4">
    <source>
        <dbReference type="ARBA" id="ARBA00022448"/>
    </source>
</evidence>
<feature type="transmembrane region" description="Helical" evidence="9">
    <location>
        <begin position="361"/>
        <end position="384"/>
    </location>
</feature>
<dbReference type="InterPro" id="IPR009357">
    <property type="entry name" value="Riboflavin_transptr"/>
</dbReference>
<feature type="transmembrane region" description="Helical" evidence="9">
    <location>
        <begin position="38"/>
        <end position="57"/>
    </location>
</feature>
<keyword evidence="5 9" id="KW-1003">Cell membrane</keyword>
<feature type="transmembrane region" description="Helical" evidence="9">
    <location>
        <begin position="391"/>
        <end position="412"/>
    </location>
</feature>
<keyword evidence="4 9" id="KW-0813">Transport</keyword>
<accession>A0AAD9IUV4</accession>
<name>A0AAD9IUV4_9ANNE</name>
<comment type="subcellular location">
    <subcellularLocation>
        <location evidence="2 9">Cell membrane</location>
        <topology evidence="2 9">Multi-pass membrane protein</topology>
    </subcellularLocation>
</comment>
<feature type="transmembrane region" description="Helical" evidence="9">
    <location>
        <begin position="109"/>
        <end position="131"/>
    </location>
</feature>
<evidence type="ECO:0000256" key="2">
    <source>
        <dbReference type="ARBA" id="ARBA00004651"/>
    </source>
</evidence>
<reference evidence="10" key="1">
    <citation type="journal article" date="2023" name="Mol. Biol. Evol.">
        <title>Third-Generation Sequencing Reveals the Adaptive Role of the Epigenome in Three Deep-Sea Polychaetes.</title>
        <authorList>
            <person name="Perez M."/>
            <person name="Aroh O."/>
            <person name="Sun Y."/>
            <person name="Lan Y."/>
            <person name="Juniper S.K."/>
            <person name="Young C.R."/>
            <person name="Angers B."/>
            <person name="Qian P.Y."/>
        </authorList>
    </citation>
    <scope>NUCLEOTIDE SEQUENCE</scope>
    <source>
        <strain evidence="10">P08H-3</strain>
    </source>
</reference>
<protein>
    <recommendedName>
        <fullName evidence="9">Riboflavin transporter</fullName>
    </recommendedName>
</protein>
<evidence type="ECO:0000256" key="8">
    <source>
        <dbReference type="ARBA" id="ARBA00023136"/>
    </source>
</evidence>
<comment type="caution">
    <text evidence="10">The sequence shown here is derived from an EMBL/GenBank/DDBJ whole genome shotgun (WGS) entry which is preliminary data.</text>
</comment>
<dbReference type="Proteomes" id="UP001208570">
    <property type="component" value="Unassembled WGS sequence"/>
</dbReference>
<dbReference type="EMBL" id="JAODUP010001190">
    <property type="protein sequence ID" value="KAK2140987.1"/>
    <property type="molecule type" value="Genomic_DNA"/>
</dbReference>
<organism evidence="10 11">
    <name type="scientific">Paralvinella palmiformis</name>
    <dbReference type="NCBI Taxonomy" id="53620"/>
    <lineage>
        <taxon>Eukaryota</taxon>
        <taxon>Metazoa</taxon>
        <taxon>Spiralia</taxon>
        <taxon>Lophotrochozoa</taxon>
        <taxon>Annelida</taxon>
        <taxon>Polychaeta</taxon>
        <taxon>Sedentaria</taxon>
        <taxon>Canalipalpata</taxon>
        <taxon>Terebellida</taxon>
        <taxon>Terebelliformia</taxon>
        <taxon>Alvinellidae</taxon>
        <taxon>Paralvinella</taxon>
    </lineage>
</organism>
<dbReference type="Pfam" id="PF06237">
    <property type="entry name" value="SLC52_ribofla_tr"/>
    <property type="match status" value="1"/>
</dbReference>
<dbReference type="PANTHER" id="PTHR12929:SF10">
    <property type="entry name" value="RIBOFLAVIN TRANSPORTER"/>
    <property type="match status" value="1"/>
</dbReference>
<evidence type="ECO:0000256" key="6">
    <source>
        <dbReference type="ARBA" id="ARBA00022692"/>
    </source>
</evidence>
<dbReference type="GO" id="GO:0005886">
    <property type="term" value="C:plasma membrane"/>
    <property type="evidence" value="ECO:0007669"/>
    <property type="project" value="UniProtKB-SubCell"/>
</dbReference>
<keyword evidence="8 9" id="KW-0472">Membrane</keyword>
<evidence type="ECO:0000256" key="3">
    <source>
        <dbReference type="ARBA" id="ARBA00006366"/>
    </source>
</evidence>
<feature type="transmembrane region" description="Helical" evidence="9">
    <location>
        <begin position="424"/>
        <end position="446"/>
    </location>
</feature>
<evidence type="ECO:0000256" key="9">
    <source>
        <dbReference type="RuleBase" id="RU368035"/>
    </source>
</evidence>
<dbReference type="SUPFAM" id="SSF103473">
    <property type="entry name" value="MFS general substrate transporter"/>
    <property type="match status" value="1"/>
</dbReference>
<feature type="transmembrane region" description="Helical" evidence="9">
    <location>
        <begin position="236"/>
        <end position="261"/>
    </location>
</feature>
<dbReference type="GO" id="GO:0032217">
    <property type="term" value="F:riboflavin transmembrane transporter activity"/>
    <property type="evidence" value="ECO:0007669"/>
    <property type="project" value="UniProtKB-UniRule"/>
</dbReference>
<gene>
    <name evidence="10" type="ORF">LSH36_1190g00100</name>
</gene>
<evidence type="ECO:0000313" key="10">
    <source>
        <dbReference type="EMBL" id="KAK2140987.1"/>
    </source>
</evidence>
<comment type="catalytic activity">
    <reaction evidence="1 9">
        <text>riboflavin(in) = riboflavin(out)</text>
        <dbReference type="Rhea" id="RHEA:35015"/>
        <dbReference type="ChEBI" id="CHEBI:57986"/>
    </reaction>
</comment>
<dbReference type="PANTHER" id="PTHR12929">
    <property type="entry name" value="SOLUTE CARRIER FAMILY 52"/>
    <property type="match status" value="1"/>
</dbReference>
<feature type="transmembrane region" description="Helical" evidence="9">
    <location>
        <begin position="458"/>
        <end position="481"/>
    </location>
</feature>
<feature type="transmembrane region" description="Helical" evidence="9">
    <location>
        <begin position="173"/>
        <end position="192"/>
    </location>
</feature>
<evidence type="ECO:0000256" key="7">
    <source>
        <dbReference type="ARBA" id="ARBA00022989"/>
    </source>
</evidence>
<evidence type="ECO:0000256" key="1">
    <source>
        <dbReference type="ARBA" id="ARBA00000215"/>
    </source>
</evidence>
<feature type="transmembrane region" description="Helical" evidence="9">
    <location>
        <begin position="143"/>
        <end position="166"/>
    </location>
</feature>
<proteinExistence type="inferred from homology"/>
<keyword evidence="7 9" id="KW-1133">Transmembrane helix</keyword>
<feature type="transmembrane region" description="Helical" evidence="9">
    <location>
        <begin position="324"/>
        <end position="341"/>
    </location>
</feature>
<keyword evidence="11" id="KW-1185">Reference proteome</keyword>
<keyword evidence="6 9" id="KW-0812">Transmembrane</keyword>
<comment type="function">
    <text evidence="9">Plasma membrane transporter mediating the uptake by cells of the water soluble vitamin B2/riboflavin that plays a key role in biochemical oxidation-reduction reactions of the carbohydrate, lipid, and amino acid metabolism.</text>
</comment>
<dbReference type="AlphaFoldDB" id="A0AAD9IUV4"/>
<comment type="similarity">
    <text evidence="3 9">Belongs to the riboflavin transporter family.</text>
</comment>